<feature type="region of interest" description="Disordered" evidence="1">
    <location>
        <begin position="125"/>
        <end position="206"/>
    </location>
</feature>
<feature type="domain" description="F-box" evidence="2">
    <location>
        <begin position="7"/>
        <end position="54"/>
    </location>
</feature>
<evidence type="ECO:0000313" key="4">
    <source>
        <dbReference type="Proteomes" id="UP000006906"/>
    </source>
</evidence>
<dbReference type="KEGG" id="cre:CHLRE_12g498000v5"/>
<dbReference type="Gramene" id="PNW75067">
    <property type="protein sequence ID" value="PNW75067"/>
    <property type="gene ID" value="CHLRE_12g498000v5"/>
</dbReference>
<evidence type="ECO:0000259" key="2">
    <source>
        <dbReference type="PROSITE" id="PS50181"/>
    </source>
</evidence>
<gene>
    <name evidence="3" type="ORF">CHLRE_12g498000v5</name>
</gene>
<sequence>MKATATPPTLVDLPGELLNTILSMVDAETLALSVPSVCTTFRAATMETSVWQEHIPPHALSQLAALQALGSRPLRLGHLYLALCGRNLLRNPGFRRECNTPTLWGGGVERTAWVVNQSVGKEVSWERVPQGMTPPPLPRRAAPAAPSAQAQPQQQQQPPQNRMGGPANPVLPHAQPLAPPPPLPYPSCRHAAAATGTGGEGAGGGAGRLASAMRRALQGLREFASEGVAALEEGLLLRGQPATEPEAADSGPVDVVALARHGPGAPASAATSTSHAVERPCLAMLGSWSEVVQVVDLQWELQRRGLSAAQAAHLLDAGLGLRLAVHVGSRWDSPGECAMALRLDEGPTAGPGGAGDAAPSLQAYVARPTRTLVYLEREHMRRGVWEEVEHVVPACPRGFRRAVVMLRGRRAPVPVHAQAPATAMQQPRHGLPGGGDGAGAGIGAGVGGGAGAAEDTVALDVEPPTRFCGAKFASAQLVFC</sequence>
<dbReference type="PROSITE" id="PS50181">
    <property type="entry name" value="FBOX"/>
    <property type="match status" value="1"/>
</dbReference>
<feature type="compositionally biased region" description="Gly residues" evidence="1">
    <location>
        <begin position="196"/>
        <end position="206"/>
    </location>
</feature>
<name>A0A2K3D3H2_CHLRE</name>
<dbReference type="AlphaFoldDB" id="A0A2K3D3H2"/>
<dbReference type="ExpressionAtlas" id="A0A2K3D3H2">
    <property type="expression patterns" value="baseline and differential"/>
</dbReference>
<dbReference type="OrthoDB" id="527505at2759"/>
<feature type="compositionally biased region" description="Low complexity" evidence="1">
    <location>
        <begin position="139"/>
        <end position="160"/>
    </location>
</feature>
<evidence type="ECO:0000313" key="3">
    <source>
        <dbReference type="EMBL" id="PNW75067.1"/>
    </source>
</evidence>
<evidence type="ECO:0000256" key="1">
    <source>
        <dbReference type="SAM" id="MobiDB-lite"/>
    </source>
</evidence>
<organism evidence="3 4">
    <name type="scientific">Chlamydomonas reinhardtii</name>
    <name type="common">Chlamydomonas smithii</name>
    <dbReference type="NCBI Taxonomy" id="3055"/>
    <lineage>
        <taxon>Eukaryota</taxon>
        <taxon>Viridiplantae</taxon>
        <taxon>Chlorophyta</taxon>
        <taxon>core chlorophytes</taxon>
        <taxon>Chlorophyceae</taxon>
        <taxon>CS clade</taxon>
        <taxon>Chlamydomonadales</taxon>
        <taxon>Chlamydomonadaceae</taxon>
        <taxon>Chlamydomonas</taxon>
    </lineage>
</organism>
<dbReference type="InterPro" id="IPR036047">
    <property type="entry name" value="F-box-like_dom_sf"/>
</dbReference>
<dbReference type="Proteomes" id="UP000006906">
    <property type="component" value="Chromosome 12"/>
</dbReference>
<dbReference type="RefSeq" id="XP_042918330.1">
    <property type="nucleotide sequence ID" value="XM_043068034.1"/>
</dbReference>
<proteinExistence type="predicted"/>
<protein>
    <recommendedName>
        <fullName evidence="2">F-box domain-containing protein</fullName>
    </recommendedName>
</protein>
<keyword evidence="4" id="KW-1185">Reference proteome</keyword>
<dbReference type="Gene3D" id="1.20.1280.50">
    <property type="match status" value="1"/>
</dbReference>
<dbReference type="SUPFAM" id="SSF81383">
    <property type="entry name" value="F-box domain"/>
    <property type="match status" value="1"/>
</dbReference>
<dbReference type="InParanoid" id="A0A2K3D3H2"/>
<dbReference type="EMBL" id="CM008973">
    <property type="protein sequence ID" value="PNW75067.1"/>
    <property type="molecule type" value="Genomic_DNA"/>
</dbReference>
<dbReference type="InterPro" id="IPR001810">
    <property type="entry name" value="F-box_dom"/>
</dbReference>
<accession>A0A2K3D3H2</accession>
<dbReference type="GeneID" id="5727926"/>
<reference evidence="3 4" key="1">
    <citation type="journal article" date="2007" name="Science">
        <title>The Chlamydomonas genome reveals the evolution of key animal and plant functions.</title>
        <authorList>
            <person name="Merchant S.S."/>
            <person name="Prochnik S.E."/>
            <person name="Vallon O."/>
            <person name="Harris E.H."/>
            <person name="Karpowicz S.J."/>
            <person name="Witman G.B."/>
            <person name="Terry A."/>
            <person name="Salamov A."/>
            <person name="Fritz-Laylin L.K."/>
            <person name="Marechal-Drouard L."/>
            <person name="Marshall W.F."/>
            <person name="Qu L.H."/>
            <person name="Nelson D.R."/>
            <person name="Sanderfoot A.A."/>
            <person name="Spalding M.H."/>
            <person name="Kapitonov V.V."/>
            <person name="Ren Q."/>
            <person name="Ferris P."/>
            <person name="Lindquist E."/>
            <person name="Shapiro H."/>
            <person name="Lucas S.M."/>
            <person name="Grimwood J."/>
            <person name="Schmutz J."/>
            <person name="Cardol P."/>
            <person name="Cerutti H."/>
            <person name="Chanfreau G."/>
            <person name="Chen C.L."/>
            <person name="Cognat V."/>
            <person name="Croft M.T."/>
            <person name="Dent R."/>
            <person name="Dutcher S."/>
            <person name="Fernandez E."/>
            <person name="Fukuzawa H."/>
            <person name="Gonzalez-Ballester D."/>
            <person name="Gonzalez-Halphen D."/>
            <person name="Hallmann A."/>
            <person name="Hanikenne M."/>
            <person name="Hippler M."/>
            <person name="Inwood W."/>
            <person name="Jabbari K."/>
            <person name="Kalanon M."/>
            <person name="Kuras R."/>
            <person name="Lefebvre P.A."/>
            <person name="Lemaire S.D."/>
            <person name="Lobanov A.V."/>
            <person name="Lohr M."/>
            <person name="Manuell A."/>
            <person name="Meier I."/>
            <person name="Mets L."/>
            <person name="Mittag M."/>
            <person name="Mittelmeier T."/>
            <person name="Moroney J.V."/>
            <person name="Moseley J."/>
            <person name="Napoli C."/>
            <person name="Nedelcu A.M."/>
            <person name="Niyogi K."/>
            <person name="Novoselov S.V."/>
            <person name="Paulsen I.T."/>
            <person name="Pazour G."/>
            <person name="Purton S."/>
            <person name="Ral J.P."/>
            <person name="Riano-Pachon D.M."/>
            <person name="Riekhof W."/>
            <person name="Rymarquis L."/>
            <person name="Schroda M."/>
            <person name="Stern D."/>
            <person name="Umen J."/>
            <person name="Willows R."/>
            <person name="Wilson N."/>
            <person name="Zimmer S.L."/>
            <person name="Allmer J."/>
            <person name="Balk J."/>
            <person name="Bisova K."/>
            <person name="Chen C.J."/>
            <person name="Elias M."/>
            <person name="Gendler K."/>
            <person name="Hauser C."/>
            <person name="Lamb M.R."/>
            <person name="Ledford H."/>
            <person name="Long J.C."/>
            <person name="Minagawa J."/>
            <person name="Page M.D."/>
            <person name="Pan J."/>
            <person name="Pootakham W."/>
            <person name="Roje S."/>
            <person name="Rose A."/>
            <person name="Stahlberg E."/>
            <person name="Terauchi A.M."/>
            <person name="Yang P."/>
            <person name="Ball S."/>
            <person name="Bowler C."/>
            <person name="Dieckmann C.L."/>
            <person name="Gladyshev V.N."/>
            <person name="Green P."/>
            <person name="Jorgensen R."/>
            <person name="Mayfield S."/>
            <person name="Mueller-Roeber B."/>
            <person name="Rajamani S."/>
            <person name="Sayre R.T."/>
            <person name="Brokstein P."/>
            <person name="Dubchak I."/>
            <person name="Goodstein D."/>
            <person name="Hornick L."/>
            <person name="Huang Y.W."/>
            <person name="Jhaveri J."/>
            <person name="Luo Y."/>
            <person name="Martinez D."/>
            <person name="Ngau W.C."/>
            <person name="Otillar B."/>
            <person name="Poliakov A."/>
            <person name="Porter A."/>
            <person name="Szajkowski L."/>
            <person name="Werner G."/>
            <person name="Zhou K."/>
            <person name="Grigoriev I.V."/>
            <person name="Rokhsar D.S."/>
            <person name="Grossman A.R."/>
        </authorList>
    </citation>
    <scope>NUCLEOTIDE SEQUENCE [LARGE SCALE GENOMIC DNA]</scope>
    <source>
        <strain evidence="4">CC-503</strain>
    </source>
</reference>